<dbReference type="EMBL" id="CAAALY010049798">
    <property type="protein sequence ID" value="VEL21139.1"/>
    <property type="molecule type" value="Genomic_DNA"/>
</dbReference>
<keyword evidence="2" id="KW-1185">Reference proteome</keyword>
<organism evidence="1 2">
    <name type="scientific">Protopolystoma xenopodis</name>
    <dbReference type="NCBI Taxonomy" id="117903"/>
    <lineage>
        <taxon>Eukaryota</taxon>
        <taxon>Metazoa</taxon>
        <taxon>Spiralia</taxon>
        <taxon>Lophotrochozoa</taxon>
        <taxon>Platyhelminthes</taxon>
        <taxon>Monogenea</taxon>
        <taxon>Polyopisthocotylea</taxon>
        <taxon>Polystomatidea</taxon>
        <taxon>Polystomatidae</taxon>
        <taxon>Protopolystoma</taxon>
    </lineage>
</organism>
<comment type="caution">
    <text evidence="1">The sequence shown here is derived from an EMBL/GenBank/DDBJ whole genome shotgun (WGS) entry which is preliminary data.</text>
</comment>
<dbReference type="Proteomes" id="UP000784294">
    <property type="component" value="Unassembled WGS sequence"/>
</dbReference>
<evidence type="ECO:0000313" key="2">
    <source>
        <dbReference type="Proteomes" id="UP000784294"/>
    </source>
</evidence>
<reference evidence="1" key="1">
    <citation type="submission" date="2018-11" db="EMBL/GenBank/DDBJ databases">
        <authorList>
            <consortium name="Pathogen Informatics"/>
        </authorList>
    </citation>
    <scope>NUCLEOTIDE SEQUENCE</scope>
</reference>
<evidence type="ECO:0000313" key="1">
    <source>
        <dbReference type="EMBL" id="VEL21139.1"/>
    </source>
</evidence>
<proteinExistence type="predicted"/>
<dbReference type="AlphaFoldDB" id="A0A3S5CML5"/>
<name>A0A3S5CML5_9PLAT</name>
<gene>
    <name evidence="1" type="ORF">PXEA_LOCUS14579</name>
</gene>
<sequence>MESPDRRVSSSLELILAVLTPSLAHTINRKLLLLRMVKIKTICSAIDATSAINLTAVKGKLDVLVLSVQQSTGFLYSCFHLPSAAGLSSGALFRTSIPILAQSLRELADLAKSTPPHNNTQMYSLDHPLMDTDFAERSLGAQFMVHDVKMLDSTVRVSSPESLSPFVPGARRNVTSPVMAAYQIPLLGQQPLIEPTRFGGQTMDSSKSSKHNRVSSIPTCLFRFLTVRRHKALVYS</sequence>
<accession>A0A3S5CML5</accession>
<protein>
    <submittedName>
        <fullName evidence="1">Uncharacterized protein</fullName>
    </submittedName>
</protein>